<gene>
    <name evidence="1" type="ORF">HIM_10787</name>
</gene>
<dbReference type="EMBL" id="KQ030675">
    <property type="protein sequence ID" value="KJZ69834.1"/>
    <property type="molecule type" value="Genomic_DNA"/>
</dbReference>
<name>A0A0F8A1Y0_9HYPO</name>
<organism evidence="1 2">
    <name type="scientific">Hirsutella minnesotensis 3608</name>
    <dbReference type="NCBI Taxonomy" id="1043627"/>
    <lineage>
        <taxon>Eukaryota</taxon>
        <taxon>Fungi</taxon>
        <taxon>Dikarya</taxon>
        <taxon>Ascomycota</taxon>
        <taxon>Pezizomycotina</taxon>
        <taxon>Sordariomycetes</taxon>
        <taxon>Hypocreomycetidae</taxon>
        <taxon>Hypocreales</taxon>
        <taxon>Ophiocordycipitaceae</taxon>
        <taxon>Hirsutella</taxon>
    </lineage>
</organism>
<dbReference type="OrthoDB" id="10553463at2759"/>
<accession>A0A0F8A1Y0</accession>
<dbReference type="Proteomes" id="UP000054481">
    <property type="component" value="Unassembled WGS sequence"/>
</dbReference>
<evidence type="ECO:0000313" key="2">
    <source>
        <dbReference type="Proteomes" id="UP000054481"/>
    </source>
</evidence>
<reference evidence="1 2" key="1">
    <citation type="journal article" date="2014" name="Genome Biol. Evol.">
        <title>Comparative genomics and transcriptomics analyses reveal divergent lifestyle features of nematode endoparasitic fungus Hirsutella minnesotensis.</title>
        <authorList>
            <person name="Lai Y."/>
            <person name="Liu K."/>
            <person name="Zhang X."/>
            <person name="Zhang X."/>
            <person name="Li K."/>
            <person name="Wang N."/>
            <person name="Shu C."/>
            <person name="Wu Y."/>
            <person name="Wang C."/>
            <person name="Bushley K.E."/>
            <person name="Xiang M."/>
            <person name="Liu X."/>
        </authorList>
    </citation>
    <scope>NUCLEOTIDE SEQUENCE [LARGE SCALE GENOMIC DNA]</scope>
    <source>
        <strain evidence="1 2">3608</strain>
    </source>
</reference>
<sequence length="289" mass="32624">MASVESLSDDGLAYLFGLGFETQVHHNWLSAASTFSKIRQKLEIDAKKLQTLKPSTFHKSTKKKLFRTSMENAANAKLESRVLLPLIDDCTIPPAQALRQFILVCYSFQHTQYEEIVSNGLVDIFPRLMRGITIDVSMAPTMESIFNNIIRDVWNKAEGNERRLSFLNGDEHGGHGQFFQGQLQQSHAKSLPVWSKGFAYEGADAATLEPLFGNSRLLSGVQRSSRWILERSVETPSQFTKITRCLSAFAPIDMGEDIEFRIRTSWPDGWEIISSLGFKESKEVDVMLL</sequence>
<protein>
    <submittedName>
        <fullName evidence="1">Uncharacterized protein</fullName>
    </submittedName>
</protein>
<dbReference type="AlphaFoldDB" id="A0A0F8A1Y0"/>
<evidence type="ECO:0000313" key="1">
    <source>
        <dbReference type="EMBL" id="KJZ69834.1"/>
    </source>
</evidence>
<proteinExistence type="predicted"/>
<keyword evidence="2" id="KW-1185">Reference proteome</keyword>